<dbReference type="EMBL" id="QKRX01000009">
    <property type="protein sequence ID" value="RAU17560.1"/>
    <property type="molecule type" value="Genomic_DNA"/>
</dbReference>
<evidence type="ECO:0000256" key="2">
    <source>
        <dbReference type="ARBA" id="ARBA00022692"/>
    </source>
</evidence>
<evidence type="ECO:0000256" key="5">
    <source>
        <dbReference type="ARBA" id="ARBA00023186"/>
    </source>
</evidence>
<evidence type="ECO:0000256" key="4">
    <source>
        <dbReference type="ARBA" id="ARBA00023136"/>
    </source>
</evidence>
<organism evidence="9 10">
    <name type="scientific">Nitrincola tibetensis</name>
    <dbReference type="NCBI Taxonomy" id="2219697"/>
    <lineage>
        <taxon>Bacteria</taxon>
        <taxon>Pseudomonadati</taxon>
        <taxon>Pseudomonadota</taxon>
        <taxon>Gammaproteobacteria</taxon>
        <taxon>Oceanospirillales</taxon>
        <taxon>Oceanospirillaceae</taxon>
        <taxon>Nitrincola</taxon>
    </lineage>
</organism>
<dbReference type="Proteomes" id="UP000250744">
    <property type="component" value="Unassembled WGS sequence"/>
</dbReference>
<feature type="domain" description="J" evidence="8">
    <location>
        <begin position="195"/>
        <end position="246"/>
    </location>
</feature>
<dbReference type="PANTHER" id="PTHR12763">
    <property type="match status" value="1"/>
</dbReference>
<comment type="similarity">
    <text evidence="6">Belongs to the TIM14 family.</text>
</comment>
<evidence type="ECO:0000313" key="10">
    <source>
        <dbReference type="Proteomes" id="UP000250744"/>
    </source>
</evidence>
<dbReference type="AlphaFoldDB" id="A0A364NKN9"/>
<keyword evidence="2 7" id="KW-0812">Transmembrane</keyword>
<evidence type="ECO:0000313" key="9">
    <source>
        <dbReference type="EMBL" id="RAU17560.1"/>
    </source>
</evidence>
<reference evidence="9 10" key="1">
    <citation type="submission" date="2018-06" db="EMBL/GenBank/DDBJ databases">
        <title>Nitrincola tibetense sp. nov., isolated from Lake XuguoCo on Tibetan Plateau.</title>
        <authorList>
            <person name="Xing P."/>
        </authorList>
    </citation>
    <scope>NUCLEOTIDE SEQUENCE [LARGE SCALE GENOMIC DNA]</scope>
    <source>
        <strain evidence="10">xg18</strain>
    </source>
</reference>
<evidence type="ECO:0000256" key="3">
    <source>
        <dbReference type="ARBA" id="ARBA00022989"/>
    </source>
</evidence>
<gene>
    <name evidence="9" type="ORF">DN062_12790</name>
</gene>
<comment type="subcellular location">
    <subcellularLocation>
        <location evidence="1">Membrane</location>
        <topology evidence="1">Single-pass membrane protein</topology>
    </subcellularLocation>
</comment>
<comment type="caution">
    <text evidence="9">The sequence shown here is derived from an EMBL/GenBank/DDBJ whole genome shotgun (WGS) entry which is preliminary data.</text>
</comment>
<dbReference type="PANTHER" id="PTHR12763:SF28">
    <property type="entry name" value="GEO10507P1-RELATED"/>
    <property type="match status" value="1"/>
</dbReference>
<dbReference type="SUPFAM" id="SSF46565">
    <property type="entry name" value="Chaperone J-domain"/>
    <property type="match status" value="1"/>
</dbReference>
<dbReference type="SMART" id="SM00271">
    <property type="entry name" value="DnaJ"/>
    <property type="match status" value="1"/>
</dbReference>
<dbReference type="Gene3D" id="1.10.287.110">
    <property type="entry name" value="DnaJ domain"/>
    <property type="match status" value="1"/>
</dbReference>
<evidence type="ECO:0000256" key="6">
    <source>
        <dbReference type="ARBA" id="ARBA00038105"/>
    </source>
</evidence>
<evidence type="ECO:0000259" key="8">
    <source>
        <dbReference type="PROSITE" id="PS50076"/>
    </source>
</evidence>
<feature type="transmembrane region" description="Helical" evidence="7">
    <location>
        <begin position="31"/>
        <end position="49"/>
    </location>
</feature>
<evidence type="ECO:0000256" key="1">
    <source>
        <dbReference type="ARBA" id="ARBA00004167"/>
    </source>
</evidence>
<feature type="transmembrane region" description="Helical" evidence="7">
    <location>
        <begin position="6"/>
        <end position="24"/>
    </location>
</feature>
<keyword evidence="10" id="KW-1185">Reference proteome</keyword>
<proteinExistence type="inferred from homology"/>
<keyword evidence="5" id="KW-0143">Chaperone</keyword>
<feature type="transmembrane region" description="Helical" evidence="7">
    <location>
        <begin position="55"/>
        <end position="85"/>
    </location>
</feature>
<keyword evidence="4 7" id="KW-0472">Membrane</keyword>
<name>A0A364NKN9_9GAMM</name>
<dbReference type="GO" id="GO:0016020">
    <property type="term" value="C:membrane"/>
    <property type="evidence" value="ECO:0007669"/>
    <property type="project" value="UniProtKB-SubCell"/>
</dbReference>
<accession>A0A364NKN9</accession>
<dbReference type="Pfam" id="PF00226">
    <property type="entry name" value="DnaJ"/>
    <property type="match status" value="1"/>
</dbReference>
<dbReference type="CDD" id="cd06257">
    <property type="entry name" value="DnaJ"/>
    <property type="match status" value="1"/>
</dbReference>
<dbReference type="InterPro" id="IPR036869">
    <property type="entry name" value="J_dom_sf"/>
</dbReference>
<dbReference type="PROSITE" id="PS50076">
    <property type="entry name" value="DNAJ_2"/>
    <property type="match status" value="1"/>
</dbReference>
<protein>
    <submittedName>
        <fullName evidence="9">Molecular chaperone DnaJ</fullName>
    </submittedName>
</protein>
<sequence length="246" mass="27739">MSPASFFFICASLLVGFFWIKAHPPQQRAKGLIKLSLVFLALLIIYFSLTGRFHVLGALLGLFIPFLQRLIPWIIRLVPFLGVWLRKKRASKTTSSSTGNRSKVTTAMLEMTLEHDTGLMFGQVLQGAFSGRQLGDLNEKEFLQLLADFRTQDFDSARLLETYLDKRFGDSWRDDDVQEDANAQQVDSGNLSEQDAFDVLGLSPGASKDEIIAAHRRLMQKMHPDRGGSTWLAARINDAKRILLHK</sequence>
<evidence type="ECO:0000256" key="7">
    <source>
        <dbReference type="SAM" id="Phobius"/>
    </source>
</evidence>
<dbReference type="InterPro" id="IPR001623">
    <property type="entry name" value="DnaJ_domain"/>
</dbReference>
<keyword evidence="3 7" id="KW-1133">Transmembrane helix</keyword>